<dbReference type="InterPro" id="IPR009057">
    <property type="entry name" value="Homeodomain-like_sf"/>
</dbReference>
<dbReference type="Proteomes" id="UP000042997">
    <property type="component" value="Unassembled WGS sequence"/>
</dbReference>
<dbReference type="GeneID" id="66837014"/>
<dbReference type="RefSeq" id="WP_010591982.1">
    <property type="nucleotide sequence ID" value="NZ_CP023714.1"/>
</dbReference>
<evidence type="ECO:0000256" key="2">
    <source>
        <dbReference type="ARBA" id="ARBA00023125"/>
    </source>
</evidence>
<dbReference type="Gene3D" id="1.10.357.10">
    <property type="entry name" value="Tetracycline Repressor, domain 2"/>
    <property type="match status" value="1"/>
</dbReference>
<dbReference type="OrthoDB" id="4538622at2"/>
<keyword evidence="1" id="KW-0805">Transcription regulation</keyword>
<organism evidence="5 6">
    <name type="scientific">Rhodococcus ruber</name>
    <dbReference type="NCBI Taxonomy" id="1830"/>
    <lineage>
        <taxon>Bacteria</taxon>
        <taxon>Bacillati</taxon>
        <taxon>Actinomycetota</taxon>
        <taxon>Actinomycetes</taxon>
        <taxon>Mycobacteriales</taxon>
        <taxon>Nocardiaceae</taxon>
        <taxon>Rhodococcus</taxon>
    </lineage>
</organism>
<protein>
    <submittedName>
        <fullName evidence="5">Putative TetR family transcriptional regulator</fullName>
    </submittedName>
</protein>
<dbReference type="InterPro" id="IPR001647">
    <property type="entry name" value="HTH_TetR"/>
</dbReference>
<dbReference type="InterPro" id="IPR050109">
    <property type="entry name" value="HTH-type_TetR-like_transc_reg"/>
</dbReference>
<evidence type="ECO:0000256" key="1">
    <source>
        <dbReference type="ARBA" id="ARBA00023015"/>
    </source>
</evidence>
<feature type="region of interest" description="Disordered" evidence="4">
    <location>
        <begin position="1"/>
        <end position="20"/>
    </location>
</feature>
<dbReference type="PROSITE" id="PS50977">
    <property type="entry name" value="HTH_TETR_2"/>
    <property type="match status" value="1"/>
</dbReference>
<dbReference type="SUPFAM" id="SSF46689">
    <property type="entry name" value="Homeodomain-like"/>
    <property type="match status" value="1"/>
</dbReference>
<dbReference type="PANTHER" id="PTHR30055">
    <property type="entry name" value="HTH-TYPE TRANSCRIPTIONAL REGULATOR RUTR"/>
    <property type="match status" value="1"/>
</dbReference>
<keyword evidence="2" id="KW-0238">DNA-binding</keyword>
<keyword evidence="3" id="KW-0804">Transcription</keyword>
<accession>A0A098BJM8</accession>
<dbReference type="KEGG" id="rrz:CS378_08235"/>
<dbReference type="Pfam" id="PF00440">
    <property type="entry name" value="TetR_N"/>
    <property type="match status" value="1"/>
</dbReference>
<dbReference type="eggNOG" id="COG1309">
    <property type="taxonomic scope" value="Bacteria"/>
</dbReference>
<evidence type="ECO:0000256" key="4">
    <source>
        <dbReference type="SAM" id="MobiDB-lite"/>
    </source>
</evidence>
<evidence type="ECO:0000256" key="3">
    <source>
        <dbReference type="ARBA" id="ARBA00023163"/>
    </source>
</evidence>
<dbReference type="PANTHER" id="PTHR30055:SF234">
    <property type="entry name" value="HTH-TYPE TRANSCRIPTIONAL REGULATOR BETI"/>
    <property type="match status" value="1"/>
</dbReference>
<dbReference type="GO" id="GO:0000976">
    <property type="term" value="F:transcription cis-regulatory region binding"/>
    <property type="evidence" value="ECO:0007669"/>
    <property type="project" value="TreeGrafter"/>
</dbReference>
<feature type="compositionally biased region" description="Basic and acidic residues" evidence="4">
    <location>
        <begin position="7"/>
        <end position="18"/>
    </location>
</feature>
<dbReference type="AlphaFoldDB" id="A0A098BJM8"/>
<proteinExistence type="predicted"/>
<dbReference type="PRINTS" id="PR00455">
    <property type="entry name" value="HTHTETR"/>
</dbReference>
<dbReference type="EMBL" id="CCSD01000056">
    <property type="protein sequence ID" value="CDZ88903.1"/>
    <property type="molecule type" value="Genomic_DNA"/>
</dbReference>
<name>A0A098BJM8_9NOCA</name>
<gene>
    <name evidence="5" type="ORF">RHRU231_450070</name>
</gene>
<dbReference type="GO" id="GO:0003700">
    <property type="term" value="F:DNA-binding transcription factor activity"/>
    <property type="evidence" value="ECO:0007669"/>
    <property type="project" value="TreeGrafter"/>
</dbReference>
<reference evidence="5 6" key="1">
    <citation type="journal article" date="2014" name="Genome Announc.">
        <title>Draft Genome Sequence of Propane- and Butane-Oxidizing Actinobacterium Rhodococcus ruber IEGM 231.</title>
        <authorList>
            <person name="Ivshina I.B."/>
            <person name="Kuyukina M.S."/>
            <person name="Krivoruchko A.V."/>
            <person name="Barbe V."/>
            <person name="Fischer C."/>
        </authorList>
    </citation>
    <scope>NUCLEOTIDE SEQUENCE [LARGE SCALE GENOMIC DNA]</scope>
</reference>
<evidence type="ECO:0000313" key="5">
    <source>
        <dbReference type="EMBL" id="CDZ88903.1"/>
    </source>
</evidence>
<evidence type="ECO:0000313" key="6">
    <source>
        <dbReference type="Proteomes" id="UP000042997"/>
    </source>
</evidence>
<sequence length="218" mass="24567">MSSPSPDTRRRGEQERSRATRKRILDAAVAVLVEHGYSNATTVRIQQAAGVSRGRLLHHYPSRDALLVAAVHHLAAQGVQGLDGDHPWPADPVERIAVAVDRMWWNFRQPYFWASMELWLAARGHEELRAELLPLERILGRMIKEQTTANFGPEIANRPRFVEVRDLIYQAMRGAALGYAIDPRDPLTEPQLAVWRRQMERVLVDDEPGDSAAGGALR</sequence>